<feature type="domain" description="Iminophenyl-pyruvate dimer synthase" evidence="2">
    <location>
        <begin position="77"/>
        <end position="306"/>
    </location>
</feature>
<dbReference type="EMBL" id="FUWZ01000004">
    <property type="protein sequence ID" value="SKA36101.1"/>
    <property type="molecule type" value="Genomic_DNA"/>
</dbReference>
<sequence length="500" mass="55506">MQPNYKRFLGPVFSRARALNRREVPPRQENIIGGKEGLQTFITEGTEEAVISEAAQIVIPPEFNGKDYVTFLLHIDAEIEHGLMIQYLYAAYSLGGPQVPEGNQATVSKWQEMILGIAKEEMGHFVSVQNVLKLIGAPLHFERQDYPWDTPFYPFPFKLEPLSLASLAKYVYAEAPESFLTSEDPIAKEIVATVNADVSNPNTVGALFSVLLQLIKDPKVIGDEVFQANTYPFQAKFDEWGRGYKGGARGNTKGGSQPGSPDVLVMPLASRDDAYNALNAIAEQGEDNTKANTDMPSHFERFLSIYTEMRGMTGVPFSRPLAVNPYIQEDVQDPNASPSEGQKDNSDPRDPITNSTAQQWGHLFNLRYRMLLNFLTHSFVLVDGLNVAGAITPRGLIINSTFGEMYNLRAIASEMVKLPLKTGSNNKLAGPPFLIPYTMELPAGEHNRWRVHADLLQASGKLIDAMLSDSDIGHHRYLYSLKEADTKLEQIIQDMLAVNA</sequence>
<evidence type="ECO:0000313" key="3">
    <source>
        <dbReference type="EMBL" id="SKA36101.1"/>
    </source>
</evidence>
<dbReference type="Pfam" id="PF12902">
    <property type="entry name" value="Ferritin-like"/>
    <property type="match status" value="1"/>
</dbReference>
<proteinExistence type="predicted"/>
<dbReference type="InterPro" id="IPR012347">
    <property type="entry name" value="Ferritin-like"/>
</dbReference>
<dbReference type="InterPro" id="IPR026820">
    <property type="entry name" value="VioB/RebD_dom"/>
</dbReference>
<evidence type="ECO:0000259" key="2">
    <source>
        <dbReference type="Pfam" id="PF12902"/>
    </source>
</evidence>
<dbReference type="OrthoDB" id="726375at2"/>
<dbReference type="Gene3D" id="1.20.1260.10">
    <property type="match status" value="1"/>
</dbReference>
<feature type="region of interest" description="Disordered" evidence="1">
    <location>
        <begin position="330"/>
        <end position="355"/>
    </location>
</feature>
<reference evidence="4" key="1">
    <citation type="submission" date="2017-02" db="EMBL/GenBank/DDBJ databases">
        <authorList>
            <person name="Varghese N."/>
            <person name="Submissions S."/>
        </authorList>
    </citation>
    <scope>NUCLEOTIDE SEQUENCE [LARGE SCALE GENOMIC DNA]</scope>
    <source>
        <strain evidence="4">DSM 22224</strain>
    </source>
</reference>
<protein>
    <submittedName>
        <fullName evidence="3">Ferritin-like</fullName>
    </submittedName>
</protein>
<dbReference type="CDD" id="cd00657">
    <property type="entry name" value="Ferritin_like"/>
    <property type="match status" value="1"/>
</dbReference>
<feature type="compositionally biased region" description="Basic and acidic residues" evidence="1">
    <location>
        <begin position="341"/>
        <end position="350"/>
    </location>
</feature>
<dbReference type="Proteomes" id="UP000190367">
    <property type="component" value="Unassembled WGS sequence"/>
</dbReference>
<name>A0A1T4T7A5_9BACT</name>
<evidence type="ECO:0000313" key="4">
    <source>
        <dbReference type="Proteomes" id="UP000190367"/>
    </source>
</evidence>
<dbReference type="AlphaFoldDB" id="A0A1T4T7A5"/>
<organism evidence="3 4">
    <name type="scientific">Chitinophaga eiseniae</name>
    <dbReference type="NCBI Taxonomy" id="634771"/>
    <lineage>
        <taxon>Bacteria</taxon>
        <taxon>Pseudomonadati</taxon>
        <taxon>Bacteroidota</taxon>
        <taxon>Chitinophagia</taxon>
        <taxon>Chitinophagales</taxon>
        <taxon>Chitinophagaceae</taxon>
        <taxon>Chitinophaga</taxon>
    </lineage>
</organism>
<accession>A0A1T4T7A5</accession>
<keyword evidence="4" id="KW-1185">Reference proteome</keyword>
<gene>
    <name evidence="3" type="ORF">SAMN04488128_10451</name>
</gene>
<dbReference type="RefSeq" id="WP_078671423.1">
    <property type="nucleotide sequence ID" value="NZ_FUWZ01000004.1"/>
</dbReference>
<evidence type="ECO:0000256" key="1">
    <source>
        <dbReference type="SAM" id="MobiDB-lite"/>
    </source>
</evidence>
<dbReference type="STRING" id="634771.SAMN04488128_10451"/>